<feature type="compositionally biased region" description="Polar residues" evidence="1">
    <location>
        <begin position="330"/>
        <end position="349"/>
    </location>
</feature>
<dbReference type="InterPro" id="IPR011029">
    <property type="entry name" value="DEATH-like_dom_sf"/>
</dbReference>
<name>A0ABN8RYA9_9CNID</name>
<dbReference type="SUPFAM" id="SSF47986">
    <property type="entry name" value="DEATH domain"/>
    <property type="match status" value="2"/>
</dbReference>
<keyword evidence="2" id="KW-0812">Transmembrane</keyword>
<dbReference type="Gene3D" id="1.10.533.10">
    <property type="entry name" value="Death Domain, Fas"/>
    <property type="match status" value="2"/>
</dbReference>
<keyword evidence="5" id="KW-1185">Reference proteome</keyword>
<feature type="domain" description="Death" evidence="3">
    <location>
        <begin position="548"/>
        <end position="622"/>
    </location>
</feature>
<organism evidence="4 5">
    <name type="scientific">Porites evermanni</name>
    <dbReference type="NCBI Taxonomy" id="104178"/>
    <lineage>
        <taxon>Eukaryota</taxon>
        <taxon>Metazoa</taxon>
        <taxon>Cnidaria</taxon>
        <taxon>Anthozoa</taxon>
        <taxon>Hexacorallia</taxon>
        <taxon>Scleractinia</taxon>
        <taxon>Fungiina</taxon>
        <taxon>Poritidae</taxon>
        <taxon>Porites</taxon>
    </lineage>
</organism>
<dbReference type="PANTHER" id="PTHR28469">
    <property type="entry name" value="ECTODYSPLASIN-A RECEPTOR-ASSOCIATED ADAPTER PROTEIN"/>
    <property type="match status" value="1"/>
</dbReference>
<feature type="region of interest" description="Disordered" evidence="1">
    <location>
        <begin position="105"/>
        <end position="147"/>
    </location>
</feature>
<evidence type="ECO:0000313" key="5">
    <source>
        <dbReference type="Proteomes" id="UP001159427"/>
    </source>
</evidence>
<feature type="region of interest" description="Disordered" evidence="1">
    <location>
        <begin position="489"/>
        <end position="520"/>
    </location>
</feature>
<accession>A0ABN8RYA9</accession>
<evidence type="ECO:0000259" key="3">
    <source>
        <dbReference type="Pfam" id="PF00531"/>
    </source>
</evidence>
<feature type="transmembrane region" description="Helical" evidence="2">
    <location>
        <begin position="372"/>
        <end position="392"/>
    </location>
</feature>
<feature type="compositionally biased region" description="Polar residues" evidence="1">
    <location>
        <begin position="497"/>
        <end position="508"/>
    </location>
</feature>
<proteinExistence type="predicted"/>
<gene>
    <name evidence="4" type="ORF">PEVE_00014930</name>
</gene>
<sequence length="650" mass="72649">MRGSVRTQVFQCHIMQCQQTDVKCQHPTGTVKTNGKLFQPDDHKSNHLSCSTITGIVVSCVSLVVIVIIALGFVIRKQCDRQQVRTILKRDCCFSQGKTETVYSYNPKDNDTDLESAPCSQENGSGPAGHLGKENKKGLLTSGNKKPRELCLPSVDNKDHSPAHDLTVNSVSDFHGFQKNLLNKKMETIPSQPFYCNICTTLDVERPFWDDYRTFGEKIGLSRDEISLLGQKGQPTHCMLQRFKSQKNSSVGKFKDIMENMDRHDIVTVGVKSACLKEDCTGQAITVVDPSSGECVSCFPCPQFFSWHTSITRTSRQITAATHTHEHPTVSATSSKDYAGSSSSITVDTESNDKENTGYSIKDHFKMGNKTVVYLFCGVSLPLIFLCILCRLRKSKTTRFHQPIGNQTTPSSTCSLMTGATPADNSVHGTVDLHHENSRALYLVRSYTNSGQTFPEGNVIPPSLDDNHAQGLVPANPELPNVAGIGLDAEGNENSRELSSSTVVTENHSPLDDLTGNQPASVSHEFQNRLLTRKMATIPLQPFYRNICNKLDVERPFWDDYRMFGEKIDLTRDEILLLGQKQQPTHSMLQRFDSQENSSVGKFKIIMENMDRHDVVTIINEWINYEWGKYSGTDRYQGQNLMLQRCLVSL</sequence>
<feature type="region of interest" description="Disordered" evidence="1">
    <location>
        <begin position="320"/>
        <end position="353"/>
    </location>
</feature>
<dbReference type="Pfam" id="PF00531">
    <property type="entry name" value="Death"/>
    <property type="match status" value="2"/>
</dbReference>
<reference evidence="4 5" key="1">
    <citation type="submission" date="2022-05" db="EMBL/GenBank/DDBJ databases">
        <authorList>
            <consortium name="Genoscope - CEA"/>
            <person name="William W."/>
        </authorList>
    </citation>
    <scope>NUCLEOTIDE SEQUENCE [LARGE SCALE GENOMIC DNA]</scope>
</reference>
<evidence type="ECO:0000256" key="1">
    <source>
        <dbReference type="SAM" id="MobiDB-lite"/>
    </source>
</evidence>
<feature type="domain" description="Death" evidence="3">
    <location>
        <begin position="197"/>
        <end position="267"/>
    </location>
</feature>
<keyword evidence="2" id="KW-0472">Membrane</keyword>
<dbReference type="InterPro" id="IPR039200">
    <property type="entry name" value="EDARADD"/>
</dbReference>
<dbReference type="InterPro" id="IPR000488">
    <property type="entry name" value="Death_dom"/>
</dbReference>
<comment type="caution">
    <text evidence="4">The sequence shown here is derived from an EMBL/GenBank/DDBJ whole genome shotgun (WGS) entry which is preliminary data.</text>
</comment>
<dbReference type="EMBL" id="CALNXI010002135">
    <property type="protein sequence ID" value="CAH3183535.1"/>
    <property type="molecule type" value="Genomic_DNA"/>
</dbReference>
<evidence type="ECO:0000256" key="2">
    <source>
        <dbReference type="SAM" id="Phobius"/>
    </source>
</evidence>
<dbReference type="PANTHER" id="PTHR28469:SF1">
    <property type="entry name" value="ECTODYSPLASIN-A RECEPTOR-ASSOCIATED ADAPTER PROTEIN"/>
    <property type="match status" value="1"/>
</dbReference>
<evidence type="ECO:0000313" key="4">
    <source>
        <dbReference type="EMBL" id="CAH3183535.1"/>
    </source>
</evidence>
<keyword evidence="2" id="KW-1133">Transmembrane helix</keyword>
<dbReference type="Proteomes" id="UP001159427">
    <property type="component" value="Unassembled WGS sequence"/>
</dbReference>
<feature type="transmembrane region" description="Helical" evidence="2">
    <location>
        <begin position="53"/>
        <end position="75"/>
    </location>
</feature>
<protein>
    <recommendedName>
        <fullName evidence="3">Death domain-containing protein</fullName>
    </recommendedName>
</protein>